<keyword evidence="2" id="KW-1185">Reference proteome</keyword>
<gene>
    <name evidence="1" type="ORF">Patl1_19492</name>
</gene>
<comment type="caution">
    <text evidence="1">The sequence shown here is derived from an EMBL/GenBank/DDBJ whole genome shotgun (WGS) entry which is preliminary data.</text>
</comment>
<evidence type="ECO:0000313" key="1">
    <source>
        <dbReference type="EMBL" id="KAJ0105376.1"/>
    </source>
</evidence>
<name>A0ACC1C063_9ROSI</name>
<accession>A0ACC1C063</accession>
<protein>
    <submittedName>
        <fullName evidence="1">Uncharacterized protein</fullName>
    </submittedName>
</protein>
<proteinExistence type="predicted"/>
<organism evidence="1 2">
    <name type="scientific">Pistacia atlantica</name>
    <dbReference type="NCBI Taxonomy" id="434234"/>
    <lineage>
        <taxon>Eukaryota</taxon>
        <taxon>Viridiplantae</taxon>
        <taxon>Streptophyta</taxon>
        <taxon>Embryophyta</taxon>
        <taxon>Tracheophyta</taxon>
        <taxon>Spermatophyta</taxon>
        <taxon>Magnoliopsida</taxon>
        <taxon>eudicotyledons</taxon>
        <taxon>Gunneridae</taxon>
        <taxon>Pentapetalae</taxon>
        <taxon>rosids</taxon>
        <taxon>malvids</taxon>
        <taxon>Sapindales</taxon>
        <taxon>Anacardiaceae</taxon>
        <taxon>Pistacia</taxon>
    </lineage>
</organism>
<dbReference type="Proteomes" id="UP001164250">
    <property type="component" value="Chromosome 2"/>
</dbReference>
<evidence type="ECO:0000313" key="2">
    <source>
        <dbReference type="Proteomes" id="UP001164250"/>
    </source>
</evidence>
<reference evidence="2" key="1">
    <citation type="journal article" date="2023" name="G3 (Bethesda)">
        <title>Genome assembly and association tests identify interacting loci associated with vigor, precocity, and sex in interspecific pistachio rootstocks.</title>
        <authorList>
            <person name="Palmer W."/>
            <person name="Jacygrad E."/>
            <person name="Sagayaradj S."/>
            <person name="Cavanaugh K."/>
            <person name="Han R."/>
            <person name="Bertier L."/>
            <person name="Beede B."/>
            <person name="Kafkas S."/>
            <person name="Golino D."/>
            <person name="Preece J."/>
            <person name="Michelmore R."/>
        </authorList>
    </citation>
    <scope>NUCLEOTIDE SEQUENCE [LARGE SCALE GENOMIC DNA]</scope>
</reference>
<dbReference type="EMBL" id="CM047898">
    <property type="protein sequence ID" value="KAJ0105376.1"/>
    <property type="molecule type" value="Genomic_DNA"/>
</dbReference>
<sequence>MVFYWSIHCIT</sequence>